<keyword evidence="15" id="KW-1185">Reference proteome</keyword>
<organism evidence="11 14">
    <name type="scientific">Aliirhizobium cellulosilyticum</name>
    <dbReference type="NCBI Taxonomy" id="393664"/>
    <lineage>
        <taxon>Bacteria</taxon>
        <taxon>Pseudomonadati</taxon>
        <taxon>Pseudomonadota</taxon>
        <taxon>Alphaproteobacteria</taxon>
        <taxon>Hyphomicrobiales</taxon>
        <taxon>Rhizobiaceae</taxon>
        <taxon>Aliirhizobium</taxon>
    </lineage>
</organism>
<name>A0A7W6SD05_9HYPH</name>
<evidence type="ECO:0000256" key="1">
    <source>
        <dbReference type="ARBA" id="ARBA00003761"/>
    </source>
</evidence>
<dbReference type="Proteomes" id="UP000576087">
    <property type="component" value="Unassembled WGS sequence"/>
</dbReference>
<dbReference type="PANTHER" id="PTHR45266:SF3">
    <property type="entry name" value="OXALOACETATE DECARBOXYLASE ALPHA CHAIN"/>
    <property type="match status" value="1"/>
</dbReference>
<evidence type="ECO:0000313" key="14">
    <source>
        <dbReference type="Proteomes" id="UP000520770"/>
    </source>
</evidence>
<evidence type="ECO:0000256" key="2">
    <source>
        <dbReference type="ARBA" id="ARBA00005194"/>
    </source>
</evidence>
<keyword evidence="4 9" id="KW-0444">Lipid biosynthesis</keyword>
<keyword evidence="6 9" id="KW-0443">Lipid metabolism</keyword>
<dbReference type="InterPro" id="IPR050709">
    <property type="entry name" value="Biotin_Carboxyl_Carrier/Decarb"/>
</dbReference>
<reference evidence="14 15" key="1">
    <citation type="submission" date="2020-08" db="EMBL/GenBank/DDBJ databases">
        <title>Genomic Encyclopedia of Type Strains, Phase IV (KMG-V): Genome sequencing to study the core and pangenomes of soil and plant-associated prokaryotes.</title>
        <authorList>
            <person name="Whitman W."/>
        </authorList>
    </citation>
    <scope>NUCLEOTIDE SEQUENCE [LARGE SCALE GENOMIC DNA]</scope>
    <source>
        <strain evidence="12 15">SEMIA 444</strain>
        <strain evidence="11 14">SEMIA 448</strain>
        <strain evidence="13 16">SEMIA 452</strain>
    </source>
</reference>
<dbReference type="PRINTS" id="PR01071">
    <property type="entry name" value="ACOABIOTINCC"/>
</dbReference>
<evidence type="ECO:0000256" key="7">
    <source>
        <dbReference type="ARBA" id="ARBA00023160"/>
    </source>
</evidence>
<accession>A0A7W6SD05</accession>
<dbReference type="GO" id="GO:0006633">
    <property type="term" value="P:fatty acid biosynthetic process"/>
    <property type="evidence" value="ECO:0007669"/>
    <property type="project" value="UniProtKB-UniPathway"/>
</dbReference>
<dbReference type="EMBL" id="JACIGW010000012">
    <property type="protein sequence ID" value="MBB4351490.1"/>
    <property type="molecule type" value="Genomic_DNA"/>
</dbReference>
<comment type="caution">
    <text evidence="11">The sequence shown here is derived from an EMBL/GenBank/DDBJ whole genome shotgun (WGS) entry which is preliminary data.</text>
</comment>
<dbReference type="GO" id="GO:0003989">
    <property type="term" value="F:acetyl-CoA carboxylase activity"/>
    <property type="evidence" value="ECO:0007669"/>
    <property type="project" value="InterPro"/>
</dbReference>
<dbReference type="EMBL" id="JACIHM010000013">
    <property type="protein sequence ID" value="MBB4449299.1"/>
    <property type="molecule type" value="Genomic_DNA"/>
</dbReference>
<dbReference type="PROSITE" id="PS50968">
    <property type="entry name" value="BIOTINYL_LIPOYL"/>
    <property type="match status" value="1"/>
</dbReference>
<protein>
    <recommendedName>
        <fullName evidence="3 9">Biotin carboxyl carrier protein of acetyl-CoA carboxylase</fullName>
    </recommendedName>
</protein>
<evidence type="ECO:0000256" key="8">
    <source>
        <dbReference type="ARBA" id="ARBA00023267"/>
    </source>
</evidence>
<evidence type="ECO:0000313" key="11">
    <source>
        <dbReference type="EMBL" id="MBB4351490.1"/>
    </source>
</evidence>
<dbReference type="UniPathway" id="UPA00094"/>
<keyword evidence="5 9" id="KW-0276">Fatty acid metabolism</keyword>
<evidence type="ECO:0000313" key="16">
    <source>
        <dbReference type="Proteomes" id="UP000576087"/>
    </source>
</evidence>
<keyword evidence="8 9" id="KW-0092">Biotin</keyword>
<dbReference type="PROSITE" id="PS00188">
    <property type="entry name" value="BIOTIN"/>
    <property type="match status" value="1"/>
</dbReference>
<dbReference type="InterPro" id="IPR011053">
    <property type="entry name" value="Single_hybrid_motif"/>
</dbReference>
<dbReference type="SUPFAM" id="SSF51230">
    <property type="entry name" value="Single hybrid motif"/>
    <property type="match status" value="1"/>
</dbReference>
<evidence type="ECO:0000313" key="13">
    <source>
        <dbReference type="EMBL" id="MBB4449299.1"/>
    </source>
</evidence>
<dbReference type="Gene3D" id="2.40.50.100">
    <property type="match status" value="1"/>
</dbReference>
<dbReference type="Proteomes" id="UP000524535">
    <property type="component" value="Unassembled WGS sequence"/>
</dbReference>
<evidence type="ECO:0000259" key="10">
    <source>
        <dbReference type="PROSITE" id="PS50968"/>
    </source>
</evidence>
<keyword evidence="7 9" id="KW-0275">Fatty acid biosynthesis</keyword>
<evidence type="ECO:0000256" key="6">
    <source>
        <dbReference type="ARBA" id="ARBA00023098"/>
    </source>
</evidence>
<gene>
    <name evidence="12" type="ORF">GGE31_005229</name>
    <name evidence="11" type="ORF">GGE33_005272</name>
    <name evidence="13" type="ORF">GGE35_005153</name>
</gene>
<dbReference type="Pfam" id="PF00364">
    <property type="entry name" value="Biotin_lipoyl"/>
    <property type="match status" value="1"/>
</dbReference>
<evidence type="ECO:0000256" key="5">
    <source>
        <dbReference type="ARBA" id="ARBA00022832"/>
    </source>
</evidence>
<evidence type="ECO:0000313" key="15">
    <source>
        <dbReference type="Proteomes" id="UP000524535"/>
    </source>
</evidence>
<dbReference type="InterPro" id="IPR000089">
    <property type="entry name" value="Biotin_lipoyl"/>
</dbReference>
<comment type="pathway">
    <text evidence="2 9">Lipid metabolism; fatty acid biosynthesis.</text>
</comment>
<dbReference type="PANTHER" id="PTHR45266">
    <property type="entry name" value="OXALOACETATE DECARBOXYLASE ALPHA CHAIN"/>
    <property type="match status" value="1"/>
</dbReference>
<sequence length="95" mass="9700">MTADIGQVAGAAVEVNEKAGMVTAPVFGVLHASPAPGDPPFVAVGDDVIEGQTLFIIEAMKVFNKIAAPHAGKITRLTDVNGSEVEVGDMLAEIA</sequence>
<evidence type="ECO:0000313" key="12">
    <source>
        <dbReference type="EMBL" id="MBB4414683.1"/>
    </source>
</evidence>
<feature type="domain" description="Lipoyl-binding" evidence="10">
    <location>
        <begin position="19"/>
        <end position="95"/>
    </location>
</feature>
<dbReference type="EMBL" id="JACIGY010000013">
    <property type="protein sequence ID" value="MBB4414683.1"/>
    <property type="molecule type" value="Genomic_DNA"/>
</dbReference>
<dbReference type="AlphaFoldDB" id="A0A7W6SD05"/>
<evidence type="ECO:0000256" key="9">
    <source>
        <dbReference type="RuleBase" id="RU364072"/>
    </source>
</evidence>
<proteinExistence type="predicted"/>
<dbReference type="InterPro" id="IPR001249">
    <property type="entry name" value="AcCoA_biotinCC"/>
</dbReference>
<dbReference type="Proteomes" id="UP000520770">
    <property type="component" value="Unassembled WGS sequence"/>
</dbReference>
<dbReference type="CDD" id="cd06850">
    <property type="entry name" value="biotinyl_domain"/>
    <property type="match status" value="1"/>
</dbReference>
<comment type="function">
    <text evidence="1 9">This protein is a component of the acetyl coenzyme A carboxylase complex; first, biotin carboxylase catalyzes the carboxylation of the carrier protein and then the transcarboxylase transfers the carboxyl group to form malonyl-CoA.</text>
</comment>
<evidence type="ECO:0000256" key="4">
    <source>
        <dbReference type="ARBA" id="ARBA00022516"/>
    </source>
</evidence>
<dbReference type="GO" id="GO:0009317">
    <property type="term" value="C:acetyl-CoA carboxylase complex"/>
    <property type="evidence" value="ECO:0007669"/>
    <property type="project" value="InterPro"/>
</dbReference>
<dbReference type="InterPro" id="IPR001882">
    <property type="entry name" value="Biotin_BS"/>
</dbReference>
<evidence type="ECO:0000256" key="3">
    <source>
        <dbReference type="ARBA" id="ARBA00017562"/>
    </source>
</evidence>